<dbReference type="HOGENOM" id="CLU_095001_1_0_1"/>
<evidence type="ECO:0000256" key="2">
    <source>
        <dbReference type="PIRSR" id="PIRSR036514-1"/>
    </source>
</evidence>
<dbReference type="InterPro" id="IPR008978">
    <property type="entry name" value="HSP20-like_chaperone"/>
</dbReference>
<name>T1H632_MEGSC</name>
<dbReference type="PANTHER" id="PTHR45640:SF34">
    <property type="entry name" value="PROTEIN LETHAL(2)ESSENTIAL FOR LIFE"/>
    <property type="match status" value="1"/>
</dbReference>
<reference evidence="5" key="1">
    <citation type="submission" date="2013-02" db="EMBL/GenBank/DDBJ databases">
        <authorList>
            <person name="Hughes D."/>
        </authorList>
    </citation>
    <scope>NUCLEOTIDE SEQUENCE</scope>
    <source>
        <strain>Durham</strain>
        <strain evidence="5">NC isolate 2 -- Noor lab</strain>
    </source>
</reference>
<feature type="binding site" evidence="2">
    <location>
        <position position="108"/>
    </location>
    <ligand>
        <name>Zn(2+)</name>
        <dbReference type="ChEBI" id="CHEBI:29105"/>
        <label>1</label>
    </ligand>
</feature>
<dbReference type="InterPro" id="IPR002068">
    <property type="entry name" value="A-crystallin/Hsp20_dom"/>
</dbReference>
<dbReference type="GO" id="GO:0042026">
    <property type="term" value="P:protein refolding"/>
    <property type="evidence" value="ECO:0007669"/>
    <property type="project" value="TreeGrafter"/>
</dbReference>
<dbReference type="Proteomes" id="UP000015102">
    <property type="component" value="Unassembled WGS sequence"/>
</dbReference>
<dbReference type="STRING" id="36166.T1H632"/>
<dbReference type="GO" id="GO:0005634">
    <property type="term" value="C:nucleus"/>
    <property type="evidence" value="ECO:0007669"/>
    <property type="project" value="TreeGrafter"/>
</dbReference>
<sequence>MSHVPLMYRDWWDEFDLPIRTSRLLDQHFGTGLKRDDLFSSAWTSSPSVLRHGYIRPWKRCNLQKQDSGSTLNVDSEKFEVILDVQQFLPEEINVKIVDKFVVVEGKHDEKQDEHGYFLDNSQDGTIYQAPTQTMLHLHSHLMVCLSAPMKAIPPPNVNRVIPITQTGPSQKDDHEKKAET</sequence>
<dbReference type="InterPro" id="IPR055269">
    <property type="entry name" value="Alpha-crystallin/HSP_16"/>
</dbReference>
<reference evidence="4" key="2">
    <citation type="submission" date="2015-06" db="UniProtKB">
        <authorList>
            <consortium name="EnsemblMetazoa"/>
        </authorList>
    </citation>
    <scope>IDENTIFICATION</scope>
</reference>
<proteinExistence type="inferred from homology"/>
<evidence type="ECO:0000259" key="3">
    <source>
        <dbReference type="Pfam" id="PF00011"/>
    </source>
</evidence>
<dbReference type="InterPro" id="IPR001436">
    <property type="entry name" value="Alpha-crystallin/sHSP_animal"/>
</dbReference>
<keyword evidence="2" id="KW-0862">Zinc</keyword>
<keyword evidence="2" id="KW-0479">Metal-binding</keyword>
<dbReference type="EnsemblMetazoa" id="MESCA012165-RA">
    <property type="protein sequence ID" value="MESCA012165-PA"/>
    <property type="gene ID" value="MESCA012165"/>
</dbReference>
<protein>
    <recommendedName>
        <fullName evidence="3">SHSP domain-containing protein</fullName>
    </recommendedName>
</protein>
<keyword evidence="5" id="KW-1185">Reference proteome</keyword>
<accession>T1H632</accession>
<dbReference type="Gene3D" id="2.60.40.790">
    <property type="match status" value="1"/>
</dbReference>
<dbReference type="AlphaFoldDB" id="T1H632"/>
<feature type="domain" description="SHSP" evidence="3">
    <location>
        <begin position="74"/>
        <end position="119"/>
    </location>
</feature>
<dbReference type="GO" id="GO:0046872">
    <property type="term" value="F:metal ion binding"/>
    <property type="evidence" value="ECO:0007669"/>
    <property type="project" value="UniProtKB-KW"/>
</dbReference>
<evidence type="ECO:0000256" key="1">
    <source>
        <dbReference type="PIRNR" id="PIRNR036514"/>
    </source>
</evidence>
<dbReference type="GO" id="GO:0009408">
    <property type="term" value="P:response to heat"/>
    <property type="evidence" value="ECO:0007669"/>
    <property type="project" value="UniProtKB-ARBA"/>
</dbReference>
<comment type="similarity">
    <text evidence="1">Belongs to the small heat shock protein (HSP20) family.</text>
</comment>
<dbReference type="GO" id="GO:0051082">
    <property type="term" value="F:unfolded protein binding"/>
    <property type="evidence" value="ECO:0007669"/>
    <property type="project" value="TreeGrafter"/>
</dbReference>
<dbReference type="OMA" id="KDQHGYI"/>
<organism evidence="4 5">
    <name type="scientific">Megaselia scalaris</name>
    <name type="common">Humpbacked fly</name>
    <name type="synonym">Phora scalaris</name>
    <dbReference type="NCBI Taxonomy" id="36166"/>
    <lineage>
        <taxon>Eukaryota</taxon>
        <taxon>Metazoa</taxon>
        <taxon>Ecdysozoa</taxon>
        <taxon>Arthropoda</taxon>
        <taxon>Hexapoda</taxon>
        <taxon>Insecta</taxon>
        <taxon>Pterygota</taxon>
        <taxon>Neoptera</taxon>
        <taxon>Endopterygota</taxon>
        <taxon>Diptera</taxon>
        <taxon>Brachycera</taxon>
        <taxon>Muscomorpha</taxon>
        <taxon>Platypezoidea</taxon>
        <taxon>Phoridae</taxon>
        <taxon>Megaseliini</taxon>
        <taxon>Megaselia</taxon>
    </lineage>
</organism>
<evidence type="ECO:0000313" key="4">
    <source>
        <dbReference type="EnsemblMetazoa" id="MESCA012165-PA"/>
    </source>
</evidence>
<dbReference type="PANTHER" id="PTHR45640">
    <property type="entry name" value="HEAT SHOCK PROTEIN HSP-12.2-RELATED"/>
    <property type="match status" value="1"/>
</dbReference>
<dbReference type="CDD" id="cd06526">
    <property type="entry name" value="metazoan_ACD"/>
    <property type="match status" value="1"/>
</dbReference>
<dbReference type="GO" id="GO:0005737">
    <property type="term" value="C:cytoplasm"/>
    <property type="evidence" value="ECO:0007669"/>
    <property type="project" value="TreeGrafter"/>
</dbReference>
<dbReference type="PRINTS" id="PR00299">
    <property type="entry name" value="ACRYSTALLIN"/>
</dbReference>
<feature type="binding site" evidence="2">
    <location>
        <position position="110"/>
    </location>
    <ligand>
        <name>Zn(2+)</name>
        <dbReference type="ChEBI" id="CHEBI:29105"/>
        <label>1</label>
    </ligand>
</feature>
<dbReference type="Pfam" id="PF00011">
    <property type="entry name" value="HSP20"/>
    <property type="match status" value="1"/>
</dbReference>
<dbReference type="PIRSF" id="PIRSF036514">
    <property type="entry name" value="Sm_HSP_B1"/>
    <property type="match status" value="1"/>
</dbReference>
<evidence type="ECO:0000313" key="5">
    <source>
        <dbReference type="Proteomes" id="UP000015102"/>
    </source>
</evidence>
<feature type="binding site" evidence="2">
    <location>
        <position position="115"/>
    </location>
    <ligand>
        <name>Zn(2+)</name>
        <dbReference type="ChEBI" id="CHEBI:29105"/>
        <label>1</label>
    </ligand>
</feature>